<comment type="caution">
    <text evidence="1">The sequence shown here is derived from an EMBL/GenBank/DDBJ whole genome shotgun (WGS) entry which is preliminary data.</text>
</comment>
<gene>
    <name evidence="1" type="ORF">B4082_3205</name>
</gene>
<evidence type="ECO:0000313" key="1">
    <source>
        <dbReference type="EMBL" id="KZD33137.1"/>
    </source>
</evidence>
<reference evidence="1 2" key="1">
    <citation type="submission" date="2015-09" db="EMBL/GenBank/DDBJ databases">
        <title>Bacillus cereus food isolates.</title>
        <authorList>
            <person name="Boekhorst J."/>
        </authorList>
    </citation>
    <scope>NUCLEOTIDE SEQUENCE [LARGE SCALE GENOMIC DNA]</scope>
    <source>
        <strain evidence="1 2">B4082</strain>
    </source>
</reference>
<proteinExistence type="predicted"/>
<dbReference type="RefSeq" id="WP_063223231.1">
    <property type="nucleotide sequence ID" value="NZ_LJKA01000047.1"/>
</dbReference>
<evidence type="ECO:0008006" key="3">
    <source>
        <dbReference type="Google" id="ProtNLM"/>
    </source>
</evidence>
<evidence type="ECO:0000313" key="2">
    <source>
        <dbReference type="Proteomes" id="UP000076501"/>
    </source>
</evidence>
<protein>
    <recommendedName>
        <fullName evidence="3">Phage protein</fullName>
    </recommendedName>
</protein>
<organism evidence="1 2">
    <name type="scientific">Bacillus cereus</name>
    <dbReference type="NCBI Taxonomy" id="1396"/>
    <lineage>
        <taxon>Bacteria</taxon>
        <taxon>Bacillati</taxon>
        <taxon>Bacillota</taxon>
        <taxon>Bacilli</taxon>
        <taxon>Bacillales</taxon>
        <taxon>Bacillaceae</taxon>
        <taxon>Bacillus</taxon>
        <taxon>Bacillus cereus group</taxon>
    </lineage>
</organism>
<accession>A0A161T4Z4</accession>
<dbReference type="AlphaFoldDB" id="A0A161T4Z4"/>
<name>A0A161T4Z4_BACCE</name>
<dbReference type="EMBL" id="LJKA01000047">
    <property type="protein sequence ID" value="KZD33137.1"/>
    <property type="molecule type" value="Genomic_DNA"/>
</dbReference>
<dbReference type="PATRIC" id="fig|1396.539.peg.2175"/>
<dbReference type="Proteomes" id="UP000076501">
    <property type="component" value="Unassembled WGS sequence"/>
</dbReference>
<sequence>MNITVQDIKDRVNVQKMPDTVIQELIDYYTVITRRYLRIKPENPMKEIIQTSKLAWLTFPTESIAKVTHVSSKQDMSDSITVNGRIVYGLSENQLYEFEYKIQDYDDLQVLMKKCIIDLVVSAVVRANLQRKGMKTSESIGDYSYQISPETLDEPATNNKILNGLKGFRARVKPVMAT</sequence>